<evidence type="ECO:0000256" key="15">
    <source>
        <dbReference type="ARBA" id="ARBA00023303"/>
    </source>
</evidence>
<accession>A0A315WA03</accession>
<dbReference type="SUPFAM" id="SSF90112">
    <property type="entry name" value="Neurotransmitter-gated ion-channel transmembrane pore"/>
    <property type="match status" value="2"/>
</dbReference>
<comment type="subcellular location">
    <subcellularLocation>
        <location evidence="16">Postsynaptic cell membrane</location>
        <topology evidence="16">Multi-pass membrane protein</topology>
    </subcellularLocation>
</comment>
<comment type="similarity">
    <text evidence="19">Belongs to the ligand-gated ion channel (TC 1.A.9) family. Acetylcholine receptor (TC 1.A.9.1) subfamily. Beta-1/CHRNB1 sub-subfamily.</text>
</comment>
<evidence type="ECO:0000256" key="14">
    <source>
        <dbReference type="ARBA" id="ARBA00023286"/>
    </source>
</evidence>
<keyword evidence="10" id="KW-1015">Disulfide bond</keyword>
<evidence type="ECO:0000256" key="19">
    <source>
        <dbReference type="ARBA" id="ARBA00037951"/>
    </source>
</evidence>
<feature type="transmembrane region" description="Helical" evidence="21">
    <location>
        <begin position="808"/>
        <end position="826"/>
    </location>
</feature>
<evidence type="ECO:0000256" key="22">
    <source>
        <dbReference type="SAM" id="MobiDB-lite"/>
    </source>
</evidence>
<evidence type="ECO:0000256" key="2">
    <source>
        <dbReference type="ARBA" id="ARBA00022448"/>
    </source>
</evidence>
<dbReference type="InterPro" id="IPR038050">
    <property type="entry name" value="Neuro_actylchol_rec"/>
</dbReference>
<keyword evidence="14" id="KW-1071">Ligand-gated ion channel</keyword>
<evidence type="ECO:0000256" key="20">
    <source>
        <dbReference type="ARBA" id="ARBA00040199"/>
    </source>
</evidence>
<dbReference type="Gene3D" id="1.20.58.390">
    <property type="entry name" value="Neurotransmitter-gated ion-channel transmembrane domain"/>
    <property type="match status" value="4"/>
</dbReference>
<feature type="domain" description="Neurotransmitter-gated ion-channel transmembrane" evidence="24">
    <location>
        <begin position="783"/>
        <end position="1018"/>
    </location>
</feature>
<keyword evidence="12" id="KW-0325">Glycoprotein</keyword>
<keyword evidence="11" id="KW-0675">Receptor</keyword>
<evidence type="ECO:0000256" key="16">
    <source>
        <dbReference type="ARBA" id="ARBA00034104"/>
    </source>
</evidence>
<gene>
    <name evidence="25" type="ORF">CCH79_00015529</name>
</gene>
<evidence type="ECO:0000256" key="9">
    <source>
        <dbReference type="ARBA" id="ARBA00023136"/>
    </source>
</evidence>
<dbReference type="Gene3D" id="2.70.170.10">
    <property type="entry name" value="Neurotransmitter-gated ion-channel ligand-binding domain"/>
    <property type="match status" value="3"/>
</dbReference>
<feature type="transmembrane region" description="Helical" evidence="21">
    <location>
        <begin position="1001"/>
        <end position="1019"/>
    </location>
</feature>
<keyword evidence="15 21" id="KW-0407">Ion channel</keyword>
<dbReference type="FunFam" id="1.20.58.390:FF:000026">
    <property type="entry name" value="Cholinergic receptor nicotinic beta 1 subunit"/>
    <property type="match status" value="2"/>
</dbReference>
<dbReference type="GO" id="GO:0005892">
    <property type="term" value="C:acetylcholine-gated channel complex"/>
    <property type="evidence" value="ECO:0007669"/>
    <property type="project" value="UniProtKB-ARBA"/>
</dbReference>
<dbReference type="PRINTS" id="PR00252">
    <property type="entry name" value="NRIONCHANNEL"/>
</dbReference>
<keyword evidence="7" id="KW-0770">Synapse</keyword>
<evidence type="ECO:0000256" key="3">
    <source>
        <dbReference type="ARBA" id="ARBA00022475"/>
    </source>
</evidence>
<feature type="transmembrane region" description="Helical" evidence="21">
    <location>
        <begin position="838"/>
        <end position="863"/>
    </location>
</feature>
<dbReference type="FunFam" id="2.70.170.10:FF:000012">
    <property type="entry name" value="Nicotinic acetylcholine receptor subunit gamma"/>
    <property type="match status" value="1"/>
</dbReference>
<keyword evidence="2 21" id="KW-0813">Transport</keyword>
<keyword evidence="6 21" id="KW-1133">Transmembrane helix</keyword>
<comment type="catalytic activity">
    <reaction evidence="17">
        <text>K(+)(in) = K(+)(out)</text>
        <dbReference type="Rhea" id="RHEA:29463"/>
        <dbReference type="ChEBI" id="CHEBI:29103"/>
    </reaction>
</comment>
<dbReference type="FunFam" id="1.20.58.390:FF:000031">
    <property type="entry name" value="Cholinergic receptor nicotinic beta 1 subunit"/>
    <property type="match status" value="1"/>
</dbReference>
<keyword evidence="8 21" id="KW-0406">Ion transport</keyword>
<name>A0A315WA03_GAMAF</name>
<evidence type="ECO:0000256" key="7">
    <source>
        <dbReference type="ARBA" id="ARBA00023018"/>
    </source>
</evidence>
<evidence type="ECO:0000256" key="13">
    <source>
        <dbReference type="ARBA" id="ARBA00023257"/>
    </source>
</evidence>
<dbReference type="InterPro" id="IPR036734">
    <property type="entry name" value="Neur_chan_lig-bd_sf"/>
</dbReference>
<feature type="transmembrane region" description="Helical" evidence="21">
    <location>
        <begin position="286"/>
        <end position="305"/>
    </location>
</feature>
<dbReference type="InterPro" id="IPR006029">
    <property type="entry name" value="Neurotrans-gated_channel_TM"/>
</dbReference>
<dbReference type="InterPro" id="IPR002394">
    <property type="entry name" value="Nicotinic_acetylcholine_rcpt"/>
</dbReference>
<evidence type="ECO:0000256" key="10">
    <source>
        <dbReference type="ARBA" id="ARBA00023157"/>
    </source>
</evidence>
<evidence type="ECO:0000256" key="12">
    <source>
        <dbReference type="ARBA" id="ARBA00023180"/>
    </source>
</evidence>
<feature type="transmembrane region" description="Helical" evidence="21">
    <location>
        <begin position="317"/>
        <end position="335"/>
    </location>
</feature>
<dbReference type="SUPFAM" id="SSF63712">
    <property type="entry name" value="Nicotinic receptor ligand binding domain-like"/>
    <property type="match status" value="2"/>
</dbReference>
<comment type="function">
    <text evidence="1">After binding acetylcholine, the AChR responds by an extensive change in conformation that affects all subunits and leads to opening of an ion-conducting channel across the plasma membrane.</text>
</comment>
<dbReference type="InterPro" id="IPR006201">
    <property type="entry name" value="Neur_channel"/>
</dbReference>
<feature type="transmembrane region" description="Helical" evidence="21">
    <location>
        <begin position="777"/>
        <end position="801"/>
    </location>
</feature>
<dbReference type="Pfam" id="PF02931">
    <property type="entry name" value="Neur_chan_LBD"/>
    <property type="match status" value="2"/>
</dbReference>
<dbReference type="InterPro" id="IPR018000">
    <property type="entry name" value="Neurotransmitter_ion_chnl_CS"/>
</dbReference>
<dbReference type="GO" id="GO:0022848">
    <property type="term" value="F:acetylcholine-gated monoatomic cation-selective channel activity"/>
    <property type="evidence" value="ECO:0007669"/>
    <property type="project" value="InterPro"/>
</dbReference>
<evidence type="ECO:0000256" key="4">
    <source>
        <dbReference type="ARBA" id="ARBA00022692"/>
    </source>
</evidence>
<proteinExistence type="inferred from homology"/>
<dbReference type="Proteomes" id="UP000250572">
    <property type="component" value="Unassembled WGS sequence"/>
</dbReference>
<evidence type="ECO:0000256" key="8">
    <source>
        <dbReference type="ARBA" id="ARBA00023065"/>
    </source>
</evidence>
<dbReference type="STRING" id="33528.ENSGAFP00000025927"/>
<dbReference type="InterPro" id="IPR006202">
    <property type="entry name" value="Neur_chan_lig-bd"/>
</dbReference>
<evidence type="ECO:0000256" key="6">
    <source>
        <dbReference type="ARBA" id="ARBA00022989"/>
    </source>
</evidence>
<dbReference type="CDD" id="cd19064">
    <property type="entry name" value="LGIC_TM_nAChR"/>
    <property type="match status" value="1"/>
</dbReference>
<evidence type="ECO:0000259" key="23">
    <source>
        <dbReference type="Pfam" id="PF02931"/>
    </source>
</evidence>
<keyword evidence="3" id="KW-1003">Cell membrane</keyword>
<keyword evidence="26" id="KW-1185">Reference proteome</keyword>
<evidence type="ECO:0000259" key="24">
    <source>
        <dbReference type="Pfam" id="PF02932"/>
    </source>
</evidence>
<keyword evidence="9 21" id="KW-0472">Membrane</keyword>
<protein>
    <recommendedName>
        <fullName evidence="20">Acetylcholine receptor subunit beta</fullName>
    </recommendedName>
</protein>
<evidence type="ECO:0000256" key="11">
    <source>
        <dbReference type="ARBA" id="ARBA00023170"/>
    </source>
</evidence>
<feature type="transmembrane region" description="Helical" evidence="21">
    <location>
        <begin position="512"/>
        <end position="529"/>
    </location>
</feature>
<dbReference type="NCBIfam" id="TIGR00860">
    <property type="entry name" value="LIC"/>
    <property type="match status" value="1"/>
</dbReference>
<feature type="domain" description="Neurotransmitter-gated ion-channel ligand-binding" evidence="23">
    <location>
        <begin position="96"/>
        <end position="188"/>
    </location>
</feature>
<comment type="catalytic activity">
    <reaction evidence="18">
        <text>Na(+)(in) = Na(+)(out)</text>
        <dbReference type="Rhea" id="RHEA:34963"/>
        <dbReference type="ChEBI" id="CHEBI:29101"/>
    </reaction>
</comment>
<evidence type="ECO:0000256" key="21">
    <source>
        <dbReference type="RuleBase" id="RU000687"/>
    </source>
</evidence>
<dbReference type="Pfam" id="PF02932">
    <property type="entry name" value="Neur_chan_memb"/>
    <property type="match status" value="2"/>
</dbReference>
<comment type="caution">
    <text evidence="25">The sequence shown here is derived from an EMBL/GenBank/DDBJ whole genome shotgun (WGS) entry which is preliminary data.</text>
</comment>
<sequence>KYGAALCHPDLRIKKELKGIIERALELRLHPSGGTGSMHALIIYWTGVTQTESAACHVYLDPIQTAASQNLPLSPSSIASLCLANSGALLGAVEAEQALMKKVFTDYNLKVRPARTPEERVVVRVGMILSSFVGLNMKNEVMSTVVVMNLEWTDYRLTWKPKQHDGIEVLRVPSGKVWLPDIVLINKVTWTPPALYCSSCAVKVTYFPFDWQNCTMQFRSYTYDSTEIDLQYARDSKGKEIKEIQLDGGFSESGEWYIRHKPSRKNMNGDTYEDMTFYLIIERKPLYYIINIIIPCILITIIAIFNFYLPPDAGEKMGLSINVLLTLTVFLLLLADKIPETSLGVPIIVNYIMFTMILVTCSVILSVVVLNLHHRSPNTHMMPMWIRKIFIHMLPPYLYMMRPKVETPLSLERIPRREKQTVMTINKAADEYFIRKPDLSILFPKPNRFHPEGLCTDLKKFIDGPSSYLTLPDELKSAIDAITYIAEALQAEKDYEALKEDWQFVAMVVDRMFLWIFVVFTTVGTLAIFADAMAIMVRKRLGFNMDSFLIICCILCFTSTGASETERRLHEKLFQDYNVKVRPARHWKERVTVRVGMTLSQLISLNEKNGEMTTNVFMNLNWTDYRLSWKPEEYDDIAVVRIPPNKVWRPDIYLINNHDGQFDVALYVNVLVYSNGMVSWLPPAIYRSSCSIAVAYFPFDWQNCSMVFRSYTYDSSEVDLQVYLDENGTEIHEIVIDKNAFTENGEWAIRHKPSRKNVGDDLYEDITFYLIIERKPLFYIINIIVPCILTSVLAIFVFYLPPGAGEKMTLSISVLIALTVFMLLLADKVPETSLGIPIIVNYVMFTMILVTFSVILSVVVLNLHHRTPSTHIMPNWVRKVFIHILPTYIGMMRPNPEEPLLEKDSEKDDTSFRAFSGRQPGGEYFFRKINPDLVLPWRGRCESTVQLQQLPDSDQFCLILPPNLKSAISAVSYIAEQLKKQDKDDSMTGDWQFIALVVDRLFLWLFVIITTLGTLAMFLDASFNYTPDNPQKTAVLFDKILKGIYFPVPLFLFEIPDYSLEETLKKFTILFFFRSILTPNEATADQKNEATRPRRGRAPPPSFTPHRAFSGEKCFTADASVTSAVDFVLYCSAQPHRRPQKEEAEPLEECCQG</sequence>
<dbReference type="PANTHER" id="PTHR18945">
    <property type="entry name" value="NEUROTRANSMITTER GATED ION CHANNEL"/>
    <property type="match status" value="1"/>
</dbReference>
<dbReference type="InterPro" id="IPR036719">
    <property type="entry name" value="Neuro-gated_channel_TM_sf"/>
</dbReference>
<dbReference type="EMBL" id="NHOQ01000105">
    <property type="protein sequence ID" value="PWA32956.1"/>
    <property type="molecule type" value="Genomic_DNA"/>
</dbReference>
<dbReference type="PRINTS" id="PR00254">
    <property type="entry name" value="NICOTINICR"/>
</dbReference>
<keyword evidence="13" id="KW-0628">Postsynaptic cell membrane</keyword>
<evidence type="ECO:0000256" key="17">
    <source>
        <dbReference type="ARBA" id="ARBA00034430"/>
    </source>
</evidence>
<feature type="domain" description="Neurotransmitter-gated ion-channel ligand-binding" evidence="23">
    <location>
        <begin position="566"/>
        <end position="776"/>
    </location>
</feature>
<organism evidence="25 26">
    <name type="scientific">Gambusia affinis</name>
    <name type="common">Western mosquitofish</name>
    <name type="synonym">Heterandria affinis</name>
    <dbReference type="NCBI Taxonomy" id="33528"/>
    <lineage>
        <taxon>Eukaryota</taxon>
        <taxon>Metazoa</taxon>
        <taxon>Chordata</taxon>
        <taxon>Craniata</taxon>
        <taxon>Vertebrata</taxon>
        <taxon>Euteleostomi</taxon>
        <taxon>Actinopterygii</taxon>
        <taxon>Neopterygii</taxon>
        <taxon>Teleostei</taxon>
        <taxon>Neoteleostei</taxon>
        <taxon>Acanthomorphata</taxon>
        <taxon>Ovalentaria</taxon>
        <taxon>Atherinomorphae</taxon>
        <taxon>Cyprinodontiformes</taxon>
        <taxon>Poeciliidae</taxon>
        <taxon>Poeciliinae</taxon>
        <taxon>Gambusia</taxon>
    </lineage>
</organism>
<evidence type="ECO:0000256" key="5">
    <source>
        <dbReference type="ARBA" id="ARBA00022729"/>
    </source>
</evidence>
<evidence type="ECO:0000256" key="1">
    <source>
        <dbReference type="ARBA" id="ARBA00003328"/>
    </source>
</evidence>
<evidence type="ECO:0000313" key="26">
    <source>
        <dbReference type="Proteomes" id="UP000250572"/>
    </source>
</evidence>
<dbReference type="GO" id="GO:0004888">
    <property type="term" value="F:transmembrane signaling receptor activity"/>
    <property type="evidence" value="ECO:0007669"/>
    <property type="project" value="InterPro"/>
</dbReference>
<dbReference type="AlphaFoldDB" id="A0A315WA03"/>
<dbReference type="PROSITE" id="PS00236">
    <property type="entry name" value="NEUROTR_ION_CHANNEL"/>
    <property type="match status" value="2"/>
</dbReference>
<feature type="non-terminal residue" evidence="25">
    <location>
        <position position="1"/>
    </location>
</feature>
<evidence type="ECO:0000256" key="18">
    <source>
        <dbReference type="ARBA" id="ARBA00036239"/>
    </source>
</evidence>
<feature type="region of interest" description="Disordered" evidence="22">
    <location>
        <begin position="1083"/>
        <end position="1107"/>
    </location>
</feature>
<comment type="caution">
    <text evidence="21">Lacks conserved residue(s) required for the propagation of feature annotation.</text>
</comment>
<feature type="transmembrane region" description="Helical" evidence="21">
    <location>
        <begin position="347"/>
        <end position="372"/>
    </location>
</feature>
<dbReference type="GO" id="GO:0045211">
    <property type="term" value="C:postsynaptic membrane"/>
    <property type="evidence" value="ECO:0007669"/>
    <property type="project" value="UniProtKB-SubCell"/>
</dbReference>
<keyword evidence="5" id="KW-0732">Signal</keyword>
<evidence type="ECO:0000313" key="25">
    <source>
        <dbReference type="EMBL" id="PWA32956.1"/>
    </source>
</evidence>
<feature type="domain" description="Neurotransmitter-gated ion-channel transmembrane" evidence="24">
    <location>
        <begin position="292"/>
        <end position="529"/>
    </location>
</feature>
<keyword evidence="4 21" id="KW-0812">Transmembrane</keyword>
<reference evidence="25 26" key="1">
    <citation type="journal article" date="2018" name="G3 (Bethesda)">
        <title>A High-Quality Reference Genome for the Invasive Mosquitofish Gambusia affinis Using a Chicago Library.</title>
        <authorList>
            <person name="Hoffberg S.L."/>
            <person name="Troendle N.J."/>
            <person name="Glenn T.C."/>
            <person name="Mahmud O."/>
            <person name="Louha S."/>
            <person name="Chalopin D."/>
            <person name="Bennetzen J.L."/>
            <person name="Mauricio R."/>
        </authorList>
    </citation>
    <scope>NUCLEOTIDE SEQUENCE [LARGE SCALE GENOMIC DNA]</scope>
    <source>
        <strain evidence="25">NE01/NJP1002.9</strain>
        <tissue evidence="25">Muscle</tissue>
    </source>
</reference>